<feature type="chain" id="PRO_5017694645" evidence="1">
    <location>
        <begin position="24"/>
        <end position="481"/>
    </location>
</feature>
<dbReference type="Gene3D" id="3.90.226.10">
    <property type="entry name" value="2-enoyl-CoA Hydratase, Chain A, domain 1"/>
    <property type="match status" value="1"/>
</dbReference>
<dbReference type="EMBL" id="QRGR01000041">
    <property type="protein sequence ID" value="RDV11510.1"/>
    <property type="molecule type" value="Genomic_DNA"/>
</dbReference>
<organism evidence="3 4">
    <name type="scientific">Pontibacter diazotrophicus</name>
    <dbReference type="NCBI Taxonomy" id="1400979"/>
    <lineage>
        <taxon>Bacteria</taxon>
        <taxon>Pseudomonadati</taxon>
        <taxon>Bacteroidota</taxon>
        <taxon>Cytophagia</taxon>
        <taxon>Cytophagales</taxon>
        <taxon>Hymenobacteraceae</taxon>
        <taxon>Pontibacter</taxon>
    </lineage>
</organism>
<feature type="domain" description="Tail specific protease" evidence="2">
    <location>
        <begin position="244"/>
        <end position="451"/>
    </location>
</feature>
<dbReference type="AlphaFoldDB" id="A0A3D8L2A7"/>
<protein>
    <submittedName>
        <fullName evidence="3">Peptidase s41</fullName>
    </submittedName>
</protein>
<dbReference type="InterPro" id="IPR029045">
    <property type="entry name" value="ClpP/crotonase-like_dom_sf"/>
</dbReference>
<keyword evidence="1" id="KW-0732">Signal</keyword>
<keyword evidence="4" id="KW-1185">Reference proteome</keyword>
<sequence length="481" mass="55214">MRLTSNIVILFFAICSSISSLQAQDCSCADAFETTVETYEKNYSLFRYKVTENNLAIYNAFTEVMREKAKQSEGLKECKIVLDQWLGFFRDGHNSIKLVIKDEQEFERIQVTEQQFKVNYTELGDHKDDVLGIWKWREYTVAIMPAPESDKRARDFVGVLLESTNKAWKPSDVIMELTKKQADEFDISFFMPDHSEIVLTGSKTSAGQLNIKGVGNWQKSWPGVEMSENSKLFHTFHIRMIDDIPYVRFPDFNVNPEDVKRAISANHEQLMNAEIIVVDLRDNGGGSDYAYFPILPYVLSGPIEMPHVGMWMSEDNLQPYLHEQVGKGKNPEDLTQKEKENYDWLMSYEDSLFYQKPGEYAYTYEADTLYKGPKKVAVLMNENSGSSAETFIFRAKQSDRVIFYGQNSAGVVDGFMVFSKNIGCFELSYPHAVRAKDVADNPIDPYGFEPDVYLDKNVDALEFSIKHMKQLIKNRATEVNK</sequence>
<dbReference type="InterPro" id="IPR005151">
    <property type="entry name" value="Tail-specific_protease"/>
</dbReference>
<reference evidence="4" key="1">
    <citation type="submission" date="2018-08" db="EMBL/GenBank/DDBJ databases">
        <authorList>
            <person name="Liu Z.-W."/>
            <person name="Du Z.-J."/>
        </authorList>
    </citation>
    <scope>NUCLEOTIDE SEQUENCE [LARGE SCALE GENOMIC DNA]</scope>
    <source>
        <strain evidence="4">H4X</strain>
    </source>
</reference>
<dbReference type="GO" id="GO:0006508">
    <property type="term" value="P:proteolysis"/>
    <property type="evidence" value="ECO:0007669"/>
    <property type="project" value="InterPro"/>
</dbReference>
<evidence type="ECO:0000313" key="4">
    <source>
        <dbReference type="Proteomes" id="UP000256708"/>
    </source>
</evidence>
<dbReference type="RefSeq" id="WP_115568244.1">
    <property type="nucleotide sequence ID" value="NZ_QRGR01000041.1"/>
</dbReference>
<comment type="caution">
    <text evidence="3">The sequence shown here is derived from an EMBL/GenBank/DDBJ whole genome shotgun (WGS) entry which is preliminary data.</text>
</comment>
<dbReference type="GO" id="GO:0008236">
    <property type="term" value="F:serine-type peptidase activity"/>
    <property type="evidence" value="ECO:0007669"/>
    <property type="project" value="InterPro"/>
</dbReference>
<name>A0A3D8L2A7_9BACT</name>
<evidence type="ECO:0000259" key="2">
    <source>
        <dbReference type="Pfam" id="PF03572"/>
    </source>
</evidence>
<dbReference type="Pfam" id="PF03572">
    <property type="entry name" value="Peptidase_S41"/>
    <property type="match status" value="1"/>
</dbReference>
<dbReference type="OrthoDB" id="2327485at2"/>
<dbReference type="SUPFAM" id="SSF52096">
    <property type="entry name" value="ClpP/crotonase"/>
    <property type="match status" value="1"/>
</dbReference>
<evidence type="ECO:0000256" key="1">
    <source>
        <dbReference type="SAM" id="SignalP"/>
    </source>
</evidence>
<gene>
    <name evidence="3" type="ORF">DXT99_24575</name>
</gene>
<proteinExistence type="predicted"/>
<feature type="signal peptide" evidence="1">
    <location>
        <begin position="1"/>
        <end position="23"/>
    </location>
</feature>
<evidence type="ECO:0000313" key="3">
    <source>
        <dbReference type="EMBL" id="RDV11510.1"/>
    </source>
</evidence>
<accession>A0A3D8L2A7</accession>
<dbReference type="Proteomes" id="UP000256708">
    <property type="component" value="Unassembled WGS sequence"/>
</dbReference>